<reference evidence="2 3" key="1">
    <citation type="submission" date="2024-01" db="EMBL/GenBank/DDBJ databases">
        <title>Multi-omics insights into the function and evolution of sodium benzoate biodegradation pathways in Benzoatithermus flavus gen. nov., sp. nov. from hot spring.</title>
        <authorList>
            <person name="Hu C.-J."/>
            <person name="Li W.-J."/>
        </authorList>
    </citation>
    <scope>NUCLEOTIDE SEQUENCE [LARGE SCALE GENOMIC DNA]</scope>
    <source>
        <strain evidence="2 3">SYSU G07066</strain>
    </source>
</reference>
<dbReference type="Proteomes" id="UP001375743">
    <property type="component" value="Unassembled WGS sequence"/>
</dbReference>
<proteinExistence type="predicted"/>
<evidence type="ECO:0000313" key="3">
    <source>
        <dbReference type="Proteomes" id="UP001375743"/>
    </source>
</evidence>
<keyword evidence="3" id="KW-1185">Reference proteome</keyword>
<dbReference type="EMBL" id="JBBLZC010000007">
    <property type="protein sequence ID" value="MEK0083334.1"/>
    <property type="molecule type" value="Genomic_DNA"/>
</dbReference>
<gene>
    <name evidence="2" type="ORF">U1T56_09220</name>
</gene>
<evidence type="ECO:0000313" key="2">
    <source>
        <dbReference type="EMBL" id="MEK0083334.1"/>
    </source>
</evidence>
<evidence type="ECO:0000259" key="1">
    <source>
        <dbReference type="Pfam" id="PF06568"/>
    </source>
</evidence>
<accession>A0ABU8XQI4</accession>
<dbReference type="Pfam" id="PF06568">
    <property type="entry name" value="YjiS-like"/>
    <property type="match status" value="1"/>
</dbReference>
<comment type="caution">
    <text evidence="2">The sequence shown here is derived from an EMBL/GenBank/DDBJ whole genome shotgun (WGS) entry which is preliminary data.</text>
</comment>
<feature type="domain" description="YjiS-like" evidence="1">
    <location>
        <begin position="30"/>
        <end position="63"/>
    </location>
</feature>
<name>A0ABU8XQI4_9PROT</name>
<protein>
    <submittedName>
        <fullName evidence="2">DUF1127 domain-containing protein</fullName>
    </submittedName>
</protein>
<dbReference type="RefSeq" id="WP_418159177.1">
    <property type="nucleotide sequence ID" value="NZ_JBBLZC010000007.1"/>
</dbReference>
<sequence>MIALPRLAHPTATRSRRPAATRGRGLGIITVLDAWIERYRQRRALLELNDHMLKDIGLSAADAWREGRKPFWRA</sequence>
<organism evidence="2 3">
    <name type="scientific">Benzoatithermus flavus</name>
    <dbReference type="NCBI Taxonomy" id="3108223"/>
    <lineage>
        <taxon>Bacteria</taxon>
        <taxon>Pseudomonadati</taxon>
        <taxon>Pseudomonadota</taxon>
        <taxon>Alphaproteobacteria</taxon>
        <taxon>Geminicoccales</taxon>
        <taxon>Geminicoccaceae</taxon>
        <taxon>Benzoatithermus</taxon>
    </lineage>
</organism>
<dbReference type="InterPro" id="IPR009506">
    <property type="entry name" value="YjiS-like"/>
</dbReference>